<dbReference type="EMBL" id="OOIL02002033">
    <property type="protein sequence ID" value="VFQ79964.1"/>
    <property type="molecule type" value="Genomic_DNA"/>
</dbReference>
<evidence type="ECO:0000256" key="1">
    <source>
        <dbReference type="SAM" id="MobiDB-lite"/>
    </source>
</evidence>
<feature type="region of interest" description="Disordered" evidence="1">
    <location>
        <begin position="38"/>
        <end position="57"/>
    </location>
</feature>
<dbReference type="AlphaFoldDB" id="A0A484LUI8"/>
<reference evidence="2 3" key="1">
    <citation type="submission" date="2018-04" db="EMBL/GenBank/DDBJ databases">
        <authorList>
            <person name="Vogel A."/>
        </authorList>
    </citation>
    <scope>NUCLEOTIDE SEQUENCE [LARGE SCALE GENOMIC DNA]</scope>
</reference>
<feature type="compositionally biased region" description="Basic and acidic residues" evidence="1">
    <location>
        <begin position="46"/>
        <end position="55"/>
    </location>
</feature>
<accession>A0A484LUI8</accession>
<dbReference type="Proteomes" id="UP000595140">
    <property type="component" value="Unassembled WGS sequence"/>
</dbReference>
<organism evidence="2 3">
    <name type="scientific">Cuscuta campestris</name>
    <dbReference type="NCBI Taxonomy" id="132261"/>
    <lineage>
        <taxon>Eukaryota</taxon>
        <taxon>Viridiplantae</taxon>
        <taxon>Streptophyta</taxon>
        <taxon>Embryophyta</taxon>
        <taxon>Tracheophyta</taxon>
        <taxon>Spermatophyta</taxon>
        <taxon>Magnoliopsida</taxon>
        <taxon>eudicotyledons</taxon>
        <taxon>Gunneridae</taxon>
        <taxon>Pentapetalae</taxon>
        <taxon>asterids</taxon>
        <taxon>lamiids</taxon>
        <taxon>Solanales</taxon>
        <taxon>Convolvulaceae</taxon>
        <taxon>Cuscuteae</taxon>
        <taxon>Cuscuta</taxon>
        <taxon>Cuscuta subgen. Grammica</taxon>
        <taxon>Cuscuta sect. Cleistogrammica</taxon>
    </lineage>
</organism>
<dbReference type="Pfam" id="PF14223">
    <property type="entry name" value="Retrotran_gag_2"/>
    <property type="match status" value="1"/>
</dbReference>
<sequence length="859" mass="94123">MMRAIQKLEGKRGATTVVPQATVVDALSSQVGVSGRCAAADGTPTGERERERGCERGMGADGDFPSSFLFSMFEMKLSCHGGVRSCFGWRLPILGGSHFRKKGAERRIGMLKLKVGQRCREGYIAVPDVSGNPTLAQQRCLKSNIAVEDLTPNHGFSFPCQTALLVTPTSLLGWFSQPHAIHPVNFEVKPVEVVGDGGKVGPGLGFGWASGSGSAAWRGSGRRGVVRPLGEGLGANRPKLRGLCERANSGGYLEPFKDVHHHEQVREEVIVVSGRGDRHVDHDKLRPIDWRRVHDRVEKLEVLTGHDRVPVLPGLDDSGHDVEEETALGVRGVDGGAARCMADELGDAKLVEDKALVVEYPVLSTIVGDVVALVGEAGNAPKLLNGKLNRRALDKGVEHVVLTPEVGVERPDQRWVDLLPSPGDKRPEAGLIKLRVEVVVALQLRDVKRYTTLLKKILESMKEEKTPWDSTVGILYSVVGSGWLTVFPSTALLGLLDSAVGMVPPDFMNGVPAKKKRLSSEDKRKLSMNAKAINILHCSLGPDEFARVCSCKTAKEVWDLLQATHEGDVSTKQTMIALGNSEYESFKKGPCETIQDMNKRFNEIVNKLKSSESSDDSSDSSSTEESNDEEDEEKAMRMKYTDFLKWKKYVKRKEVYSKPKKERHKPRRGIKYQTVPKPSRYGVPSSRYLGTGPMVLGYRRNHLGSSGGAVTVADYRLGGNSRSPPGQPAAGLLLAVGWTLANRWVSLGTPEIERDPPENRVGYALCRIPESPWSRAVVAGVAGVVHRNREQWPEQRSIVCSRLPELIAITMVASVGMVSVPRCCLVASVFACGESKEREALLNRRKKKKRWAAIELRDA</sequence>
<protein>
    <submittedName>
        <fullName evidence="2">Uncharacterized protein</fullName>
    </submittedName>
</protein>
<name>A0A484LUI8_9ASTE</name>
<keyword evidence="3" id="KW-1185">Reference proteome</keyword>
<dbReference type="PANTHER" id="PTHR34676">
    <property type="entry name" value="DUF4219 DOMAIN-CONTAINING PROTEIN-RELATED"/>
    <property type="match status" value="1"/>
</dbReference>
<feature type="region of interest" description="Disordered" evidence="1">
    <location>
        <begin position="608"/>
        <end position="634"/>
    </location>
</feature>
<evidence type="ECO:0000313" key="3">
    <source>
        <dbReference type="Proteomes" id="UP000595140"/>
    </source>
</evidence>
<evidence type="ECO:0000313" key="2">
    <source>
        <dbReference type="EMBL" id="VFQ79964.1"/>
    </source>
</evidence>
<proteinExistence type="predicted"/>
<dbReference type="PANTHER" id="PTHR34676:SF8">
    <property type="entry name" value="TRANSMEMBRANE PROTEIN"/>
    <property type="match status" value="1"/>
</dbReference>
<gene>
    <name evidence="2" type="ORF">CCAM_LOCUS21740</name>
</gene>
<dbReference type="OrthoDB" id="1001852at2759"/>